<evidence type="ECO:0000313" key="1">
    <source>
        <dbReference type="EMBL" id="GFH40934.1"/>
    </source>
</evidence>
<dbReference type="AlphaFoldDB" id="A0A6A0B9D1"/>
<dbReference type="RefSeq" id="WP_172356933.1">
    <property type="nucleotide sequence ID" value="NZ_BLLH01000007.1"/>
</dbReference>
<evidence type="ECO:0000313" key="2">
    <source>
        <dbReference type="Proteomes" id="UP000475928"/>
    </source>
</evidence>
<protein>
    <submittedName>
        <fullName evidence="1">Uncharacterized protein</fullName>
    </submittedName>
</protein>
<gene>
    <name evidence="1" type="ORF">Hs20B_13320</name>
</gene>
<comment type="caution">
    <text evidence="1">The sequence shown here is derived from an EMBL/GenBank/DDBJ whole genome shotgun (WGS) entry which is preliminary data.</text>
</comment>
<proteinExistence type="predicted"/>
<reference evidence="1 2" key="1">
    <citation type="submission" date="2020-02" db="EMBL/GenBank/DDBJ databases">
        <title>Draft genome sequence of Lactococcus sp. Hs20B0-1.</title>
        <authorList>
            <person name="Noda S."/>
            <person name="Yuki M."/>
            <person name="Ohkuma M."/>
        </authorList>
    </citation>
    <scope>NUCLEOTIDE SEQUENCE [LARGE SCALE GENOMIC DNA]</scope>
    <source>
        <strain evidence="1 2">Hs20B0-1</strain>
    </source>
</reference>
<dbReference type="EMBL" id="BLLH01000007">
    <property type="protein sequence ID" value="GFH40934.1"/>
    <property type="molecule type" value="Genomic_DNA"/>
</dbReference>
<keyword evidence="2" id="KW-1185">Reference proteome</keyword>
<dbReference type="NCBIfam" id="NF033892">
    <property type="entry name" value="XcbB_CpsF_sero"/>
    <property type="match status" value="1"/>
</dbReference>
<accession>A0A6A0B9D1</accession>
<sequence length="429" mass="48644">MTQGQEASFWETFPDDKKGLRTFTRQNNLTNYQKLKGYARKGYTLNGYAGRGKYQFTKIASLDFGYERFGNIQYRLTPPKKEIDFFNKKLVVIFNSLGLSAVKASTRMFSDGAEFHIGESVFARNTYILRLADSNMTVGSMYLNTPNYPTFIEETDLLIKKVMRDLALSIDDVVLIGSSRGGFGAILHAFVGGYRAVVTDPIVSLVYDYNLDDRFFLRDDIEPDLINYIKPYFKATDSNRKITIVTNSEVPITYPYLTRLPNDRLDIIDLDAKLFSEMKHGELIAGSIPYYNSEINQALLEIDRGEIAKNTGKLSDDFDIEYPIDTRYFRFSAENGQLVIEKKQDVAENKSSFLVLKSAISNADKIELQSDSPVKISVTNGRKADIGLNFSDQGIAELGIGGIWFMLKINTSDYEVGKKYRISKLRITK</sequence>
<name>A0A6A0B9D1_9LACT</name>
<organism evidence="1 2">
    <name type="scientific">Pseudolactococcus insecticola</name>
    <dbReference type="NCBI Taxonomy" id="2709158"/>
    <lineage>
        <taxon>Bacteria</taxon>
        <taxon>Bacillati</taxon>
        <taxon>Bacillota</taxon>
        <taxon>Bacilli</taxon>
        <taxon>Lactobacillales</taxon>
        <taxon>Streptococcaceae</taxon>
        <taxon>Pseudolactococcus</taxon>
    </lineage>
</organism>
<dbReference type="Proteomes" id="UP000475928">
    <property type="component" value="Unassembled WGS sequence"/>
</dbReference>